<sequence length="252" mass="28283">MEGEFRINENGSSGSVTVVPSQNPSHVEMDSGSTSTHVLDQLYQHHTPQSAMWADELITGKVKSLAVIDGIDITGENWTIVVSRQRFCKPTPRSIRLFLFTHISIRSLIREPPDKPTVKRRFSLENLSAISAVYLARGTNRSSLESKIFACCFPFSVAVAVDASVIQLTLWEQETPLISVKKASALCLRGCENSEVIFLEMATKGGREEEQRNGQVKMPFAHFSFTIDSTTFFPRFFQTSTTVGNYRRLVQW</sequence>
<dbReference type="Proteomes" id="UP001472677">
    <property type="component" value="Unassembled WGS sequence"/>
</dbReference>
<feature type="region of interest" description="Disordered" evidence="1">
    <location>
        <begin position="1"/>
        <end position="34"/>
    </location>
</feature>
<comment type="caution">
    <text evidence="2">The sequence shown here is derived from an EMBL/GenBank/DDBJ whole genome shotgun (WGS) entry which is preliminary data.</text>
</comment>
<accession>A0ABR2C1D1</accession>
<gene>
    <name evidence="2" type="ORF">V6N12_037673</name>
</gene>
<evidence type="ECO:0008006" key="4">
    <source>
        <dbReference type="Google" id="ProtNLM"/>
    </source>
</evidence>
<evidence type="ECO:0000256" key="1">
    <source>
        <dbReference type="SAM" id="MobiDB-lite"/>
    </source>
</evidence>
<feature type="compositionally biased region" description="Polar residues" evidence="1">
    <location>
        <begin position="9"/>
        <end position="34"/>
    </location>
</feature>
<name>A0ABR2C1D1_9ROSI</name>
<evidence type="ECO:0000313" key="2">
    <source>
        <dbReference type="EMBL" id="KAK8513182.1"/>
    </source>
</evidence>
<proteinExistence type="predicted"/>
<reference evidence="2 3" key="1">
    <citation type="journal article" date="2024" name="G3 (Bethesda)">
        <title>Genome assembly of Hibiscus sabdariffa L. provides insights into metabolisms of medicinal natural products.</title>
        <authorList>
            <person name="Kim T."/>
        </authorList>
    </citation>
    <scope>NUCLEOTIDE SEQUENCE [LARGE SCALE GENOMIC DNA]</scope>
    <source>
        <strain evidence="2">TK-2024</strain>
        <tissue evidence="2">Old leaves</tissue>
    </source>
</reference>
<dbReference type="EMBL" id="JBBPBM010000070">
    <property type="protein sequence ID" value="KAK8513182.1"/>
    <property type="molecule type" value="Genomic_DNA"/>
</dbReference>
<organism evidence="2 3">
    <name type="scientific">Hibiscus sabdariffa</name>
    <name type="common">roselle</name>
    <dbReference type="NCBI Taxonomy" id="183260"/>
    <lineage>
        <taxon>Eukaryota</taxon>
        <taxon>Viridiplantae</taxon>
        <taxon>Streptophyta</taxon>
        <taxon>Embryophyta</taxon>
        <taxon>Tracheophyta</taxon>
        <taxon>Spermatophyta</taxon>
        <taxon>Magnoliopsida</taxon>
        <taxon>eudicotyledons</taxon>
        <taxon>Gunneridae</taxon>
        <taxon>Pentapetalae</taxon>
        <taxon>rosids</taxon>
        <taxon>malvids</taxon>
        <taxon>Malvales</taxon>
        <taxon>Malvaceae</taxon>
        <taxon>Malvoideae</taxon>
        <taxon>Hibiscus</taxon>
    </lineage>
</organism>
<protein>
    <recommendedName>
        <fullName evidence="4">C-CAP/cofactor C-like domain-containing protein</fullName>
    </recommendedName>
</protein>
<evidence type="ECO:0000313" key="3">
    <source>
        <dbReference type="Proteomes" id="UP001472677"/>
    </source>
</evidence>
<keyword evidence="3" id="KW-1185">Reference proteome</keyword>